<organism evidence="3 4">
    <name type="scientific">Devosia soli</name>
    <dbReference type="NCBI Taxonomy" id="361041"/>
    <lineage>
        <taxon>Bacteria</taxon>
        <taxon>Pseudomonadati</taxon>
        <taxon>Pseudomonadota</taxon>
        <taxon>Alphaproteobacteria</taxon>
        <taxon>Hyphomicrobiales</taxon>
        <taxon>Devosiaceae</taxon>
        <taxon>Devosia</taxon>
    </lineage>
</organism>
<keyword evidence="1" id="KW-0489">Methyltransferase</keyword>
<evidence type="ECO:0000313" key="4">
    <source>
        <dbReference type="Proteomes" id="UP000033514"/>
    </source>
</evidence>
<dbReference type="STRING" id="361041.VW35_11755"/>
<dbReference type="Pfam" id="PF06325">
    <property type="entry name" value="PrmA"/>
    <property type="match status" value="1"/>
</dbReference>
<evidence type="ECO:0000256" key="1">
    <source>
        <dbReference type="ARBA" id="ARBA00022603"/>
    </source>
</evidence>
<dbReference type="GO" id="GO:0032259">
    <property type="term" value="P:methylation"/>
    <property type="evidence" value="ECO:0007669"/>
    <property type="project" value="UniProtKB-KW"/>
</dbReference>
<evidence type="ECO:0008006" key="5">
    <source>
        <dbReference type="Google" id="ProtNLM"/>
    </source>
</evidence>
<keyword evidence="4" id="KW-1185">Reference proteome</keyword>
<dbReference type="PANTHER" id="PTHR43648">
    <property type="entry name" value="ELECTRON TRANSFER FLAVOPROTEIN BETA SUBUNIT LYSINE METHYLTRANSFERASE"/>
    <property type="match status" value="1"/>
</dbReference>
<evidence type="ECO:0000256" key="2">
    <source>
        <dbReference type="ARBA" id="ARBA00022679"/>
    </source>
</evidence>
<dbReference type="EMBL" id="LAJG01000022">
    <property type="protein sequence ID" value="KKB78305.1"/>
    <property type="molecule type" value="Genomic_DNA"/>
</dbReference>
<name>A0A0F5L7U1_9HYPH</name>
<dbReference type="InterPro" id="IPR029063">
    <property type="entry name" value="SAM-dependent_MTases_sf"/>
</dbReference>
<dbReference type="PATRIC" id="fig|361041.3.peg.1721"/>
<dbReference type="Gene3D" id="3.40.50.150">
    <property type="entry name" value="Vaccinia Virus protein VP39"/>
    <property type="match status" value="1"/>
</dbReference>
<dbReference type="InterPro" id="IPR050078">
    <property type="entry name" value="Ribosomal_L11_MeTrfase_PrmA"/>
</dbReference>
<reference evidence="3 4" key="1">
    <citation type="submission" date="2015-03" db="EMBL/GenBank/DDBJ databases">
        <authorList>
            <person name="Hassan Y.I."/>
            <person name="Lepp D."/>
            <person name="Zhou T."/>
        </authorList>
    </citation>
    <scope>NUCLEOTIDE SEQUENCE [LARGE SCALE GENOMIC DNA]</scope>
    <source>
        <strain evidence="3 4">GH2-10</strain>
    </source>
</reference>
<keyword evidence="2" id="KW-0808">Transferase</keyword>
<dbReference type="SUPFAM" id="SSF53335">
    <property type="entry name" value="S-adenosyl-L-methionine-dependent methyltransferases"/>
    <property type="match status" value="1"/>
</dbReference>
<dbReference type="OrthoDB" id="9794615at2"/>
<dbReference type="Proteomes" id="UP000033514">
    <property type="component" value="Unassembled WGS sequence"/>
</dbReference>
<protein>
    <recommendedName>
        <fullName evidence="5">Methyltransferase</fullName>
    </recommendedName>
</protein>
<comment type="caution">
    <text evidence="3">The sequence shown here is derived from an EMBL/GenBank/DDBJ whole genome shotgun (WGS) entry which is preliminary data.</text>
</comment>
<evidence type="ECO:0000313" key="3">
    <source>
        <dbReference type="EMBL" id="KKB78305.1"/>
    </source>
</evidence>
<gene>
    <name evidence="3" type="ORF">VW35_11755</name>
</gene>
<sequence>MRQHLGGCLPAARVSPADYIRERFTLAPLSFRPDIALYRPTPQSGLISFLAQRGRADDPPYWAYAWAGGAALAVHLAQHPEIVANKTVLDFGAGSGLVGIAAAKAQAAKVWALETDPLALAAMTLNAEANGVALAPWSGSAVPAVDLILAGDIFYDAAVASHTLPILQAEALATTVLVGDPFRRDLPLDHLDLLAEYRVPDMGGGAPVRAGVFALRPPNIGNAR</sequence>
<dbReference type="GO" id="GO:0016279">
    <property type="term" value="F:protein-lysine N-methyltransferase activity"/>
    <property type="evidence" value="ECO:0007669"/>
    <property type="project" value="TreeGrafter"/>
</dbReference>
<dbReference type="AlphaFoldDB" id="A0A0F5L7U1"/>
<accession>A0A0F5L7U1</accession>
<dbReference type="PANTHER" id="PTHR43648:SF1">
    <property type="entry name" value="ELECTRON TRANSFER FLAVOPROTEIN BETA SUBUNIT LYSINE METHYLTRANSFERASE"/>
    <property type="match status" value="1"/>
</dbReference>
<proteinExistence type="predicted"/>